<dbReference type="PANTHER" id="PTHR46177:SF1">
    <property type="entry name" value="INTEGRASE CATALYTIC DOMAIN-CONTAINING PROTEIN"/>
    <property type="match status" value="1"/>
</dbReference>
<evidence type="ECO:0000256" key="1">
    <source>
        <dbReference type="SAM" id="Phobius"/>
    </source>
</evidence>
<protein>
    <submittedName>
        <fullName evidence="2">Uncharacterized protein</fullName>
    </submittedName>
</protein>
<organism evidence="2 3">
    <name type="scientific">Cronartium quercuum f. sp. fusiforme G11</name>
    <dbReference type="NCBI Taxonomy" id="708437"/>
    <lineage>
        <taxon>Eukaryota</taxon>
        <taxon>Fungi</taxon>
        <taxon>Dikarya</taxon>
        <taxon>Basidiomycota</taxon>
        <taxon>Pucciniomycotina</taxon>
        <taxon>Pucciniomycetes</taxon>
        <taxon>Pucciniales</taxon>
        <taxon>Coleosporiaceae</taxon>
        <taxon>Cronartium</taxon>
    </lineage>
</organism>
<proteinExistence type="predicted"/>
<keyword evidence="3" id="KW-1185">Reference proteome</keyword>
<gene>
    <name evidence="2" type="ORF">CROQUDRAFT_43895</name>
</gene>
<dbReference type="AlphaFoldDB" id="A0A9P6NMH7"/>
<feature type="non-terminal residue" evidence="2">
    <location>
        <position position="1"/>
    </location>
</feature>
<feature type="transmembrane region" description="Helical" evidence="1">
    <location>
        <begin position="19"/>
        <end position="40"/>
    </location>
</feature>
<name>A0A9P6NMH7_9BASI</name>
<comment type="caution">
    <text evidence="2">The sequence shown here is derived from an EMBL/GenBank/DDBJ whole genome shotgun (WGS) entry which is preliminary data.</text>
</comment>
<sequence length="70" mass="7962">PILGPNHIWWVGQSKCLEIFGLTLYAITVTWSRCILGLFVHLSDLNSRQIGLLYLQTIKKRKEKIGGIPI</sequence>
<keyword evidence="1" id="KW-1133">Transmembrane helix</keyword>
<dbReference type="PANTHER" id="PTHR46177">
    <property type="entry name" value="INTEGRASE CATALYTIC DOMAIN-CONTAINING PROTEIN"/>
    <property type="match status" value="1"/>
</dbReference>
<accession>A0A9P6NMH7</accession>
<keyword evidence="1" id="KW-0472">Membrane</keyword>
<evidence type="ECO:0000313" key="3">
    <source>
        <dbReference type="Proteomes" id="UP000886653"/>
    </source>
</evidence>
<evidence type="ECO:0000313" key="2">
    <source>
        <dbReference type="EMBL" id="KAG0146763.1"/>
    </source>
</evidence>
<dbReference type="Proteomes" id="UP000886653">
    <property type="component" value="Unassembled WGS sequence"/>
</dbReference>
<reference evidence="2" key="1">
    <citation type="submission" date="2013-11" db="EMBL/GenBank/DDBJ databases">
        <title>Genome sequence of the fusiform rust pathogen reveals effectors for host alternation and coevolution with pine.</title>
        <authorList>
            <consortium name="DOE Joint Genome Institute"/>
            <person name="Smith K."/>
            <person name="Pendleton A."/>
            <person name="Kubisiak T."/>
            <person name="Anderson C."/>
            <person name="Salamov A."/>
            <person name="Aerts A."/>
            <person name="Riley R."/>
            <person name="Clum A."/>
            <person name="Lindquist E."/>
            <person name="Ence D."/>
            <person name="Campbell M."/>
            <person name="Kronenberg Z."/>
            <person name="Feau N."/>
            <person name="Dhillon B."/>
            <person name="Hamelin R."/>
            <person name="Burleigh J."/>
            <person name="Smith J."/>
            <person name="Yandell M."/>
            <person name="Nelson C."/>
            <person name="Grigoriev I."/>
            <person name="Davis J."/>
        </authorList>
    </citation>
    <scope>NUCLEOTIDE SEQUENCE</scope>
    <source>
        <strain evidence="2">G11</strain>
    </source>
</reference>
<dbReference type="EMBL" id="MU167256">
    <property type="protein sequence ID" value="KAG0146763.1"/>
    <property type="molecule type" value="Genomic_DNA"/>
</dbReference>
<keyword evidence="1" id="KW-0812">Transmembrane</keyword>